<feature type="region of interest" description="Disordered" evidence="1">
    <location>
        <begin position="1"/>
        <end position="76"/>
    </location>
</feature>
<evidence type="ECO:0000313" key="2">
    <source>
        <dbReference type="EMBL" id="GGB46408.1"/>
    </source>
</evidence>
<gene>
    <name evidence="2" type="ORF">GCM10011409_24950</name>
</gene>
<evidence type="ECO:0000256" key="1">
    <source>
        <dbReference type="SAM" id="MobiDB-lite"/>
    </source>
</evidence>
<feature type="compositionally biased region" description="Polar residues" evidence="1">
    <location>
        <begin position="66"/>
        <end position="76"/>
    </location>
</feature>
<feature type="compositionally biased region" description="Polar residues" evidence="1">
    <location>
        <begin position="28"/>
        <end position="50"/>
    </location>
</feature>
<dbReference type="Proteomes" id="UP000621492">
    <property type="component" value="Unassembled WGS sequence"/>
</dbReference>
<dbReference type="EMBL" id="BMJD01000019">
    <property type="protein sequence ID" value="GGB46408.1"/>
    <property type="molecule type" value="Genomic_DNA"/>
</dbReference>
<dbReference type="AlphaFoldDB" id="A0A9W5TYP7"/>
<sequence length="145" mass="16306">MYSHYPYQPTSDYEGKRETGNALRRPTGVQSGYNVPSSSSQFSETPNHQQYPKGLHKTPNGYEGSHTFTGQHNGTNANGYYYNPITYTPYSEPGFDMKTQLDHMQHLLVQLVEQNNEIIRHLQNPPEQTQTVSTPSGGGAVIVRM</sequence>
<proteinExistence type="predicted"/>
<keyword evidence="3" id="KW-1185">Reference proteome</keyword>
<reference evidence="2" key="1">
    <citation type="journal article" date="2014" name="Int. J. Syst. Evol. Microbiol.">
        <title>Complete genome sequence of Corynebacterium casei LMG S-19264T (=DSM 44701T), isolated from a smear-ripened cheese.</title>
        <authorList>
            <consortium name="US DOE Joint Genome Institute (JGI-PGF)"/>
            <person name="Walter F."/>
            <person name="Albersmeier A."/>
            <person name="Kalinowski J."/>
            <person name="Ruckert C."/>
        </authorList>
    </citation>
    <scope>NUCLEOTIDE SEQUENCE</scope>
    <source>
        <strain evidence="2">CGMCC 1.15454</strain>
    </source>
</reference>
<comment type="caution">
    <text evidence="2">The sequence shown here is derived from an EMBL/GenBank/DDBJ whole genome shotgun (WGS) entry which is preliminary data.</text>
</comment>
<reference evidence="2" key="2">
    <citation type="submission" date="2020-09" db="EMBL/GenBank/DDBJ databases">
        <authorList>
            <person name="Sun Q."/>
            <person name="Zhou Y."/>
        </authorList>
    </citation>
    <scope>NUCLEOTIDE SEQUENCE</scope>
    <source>
        <strain evidence="2">CGMCC 1.15454</strain>
    </source>
</reference>
<protein>
    <submittedName>
        <fullName evidence="2">Uncharacterized protein</fullName>
    </submittedName>
</protein>
<evidence type="ECO:0000313" key="3">
    <source>
        <dbReference type="Proteomes" id="UP000621492"/>
    </source>
</evidence>
<dbReference type="RefSeq" id="WP_155554789.1">
    <property type="nucleotide sequence ID" value="NZ_BMJD01000019.1"/>
</dbReference>
<accession>A0A9W5TYP7</accession>
<name>A0A9W5TYP7_9BACI</name>
<organism evidence="2 3">
    <name type="scientific">Lentibacillus populi</name>
    <dbReference type="NCBI Taxonomy" id="1827502"/>
    <lineage>
        <taxon>Bacteria</taxon>
        <taxon>Bacillati</taxon>
        <taxon>Bacillota</taxon>
        <taxon>Bacilli</taxon>
        <taxon>Bacillales</taxon>
        <taxon>Bacillaceae</taxon>
        <taxon>Lentibacillus</taxon>
    </lineage>
</organism>